<evidence type="ECO:0000259" key="18">
    <source>
        <dbReference type="Pfam" id="PF02728"/>
    </source>
</evidence>
<feature type="modified residue" description="2',4',5'-topaquinone" evidence="14">
    <location>
        <position position="384"/>
    </location>
</feature>
<keyword evidence="20" id="KW-1185">Reference proteome</keyword>
<dbReference type="GO" id="GO:0048038">
    <property type="term" value="F:quinone binding"/>
    <property type="evidence" value="ECO:0007669"/>
    <property type="project" value="InterPro"/>
</dbReference>
<dbReference type="PROSITE" id="PS01164">
    <property type="entry name" value="COPPER_AMINE_OXID_1"/>
    <property type="match status" value="1"/>
</dbReference>
<comment type="cofactor">
    <cofactor evidence="3">
        <name>Zn(2+)</name>
        <dbReference type="ChEBI" id="CHEBI:29105"/>
    </cofactor>
</comment>
<feature type="domain" description="Copper amine oxidase N2-terminal" evidence="17">
    <location>
        <begin position="6"/>
        <end position="89"/>
    </location>
</feature>
<comment type="cofactor">
    <cofactor evidence="1">
        <name>Cu cation</name>
        <dbReference type="ChEBI" id="CHEBI:23378"/>
    </cofactor>
</comment>
<dbReference type="InterPro" id="IPR049948">
    <property type="entry name" value="Cu_Am_ox_TPQ-bd"/>
</dbReference>
<evidence type="ECO:0000256" key="12">
    <source>
        <dbReference type="ARBA" id="ARBA00048032"/>
    </source>
</evidence>
<dbReference type="RefSeq" id="XP_018142813.1">
    <property type="nucleotide sequence ID" value="XM_018289135.1"/>
</dbReference>
<dbReference type="InterPro" id="IPR000269">
    <property type="entry name" value="Cu_amine_oxidase"/>
</dbReference>
<feature type="active site" description="Schiff-base intermediate with substrate; via topaquinone" evidence="13">
    <location>
        <position position="384"/>
    </location>
</feature>
<keyword evidence="6 15" id="KW-0479">Metal-binding</keyword>
<evidence type="ECO:0000256" key="13">
    <source>
        <dbReference type="PIRSR" id="PIRSR600269-50"/>
    </source>
</evidence>
<comment type="similarity">
    <text evidence="4 15">Belongs to the copper/topaquinone oxidase family.</text>
</comment>
<evidence type="ECO:0000256" key="7">
    <source>
        <dbReference type="ARBA" id="ARBA00022772"/>
    </source>
</evidence>
<evidence type="ECO:0000256" key="1">
    <source>
        <dbReference type="ARBA" id="ARBA00001935"/>
    </source>
</evidence>
<evidence type="ECO:0000313" key="20">
    <source>
        <dbReference type="Proteomes" id="UP000078397"/>
    </source>
</evidence>
<dbReference type="InterPro" id="IPR015802">
    <property type="entry name" value="Cu_amine_oxidase_N3"/>
</dbReference>
<dbReference type="InterPro" id="IPR036460">
    <property type="entry name" value="Cu_amine_oxidase_C_sf"/>
</dbReference>
<dbReference type="Pfam" id="PF02728">
    <property type="entry name" value="Cu_amine_oxidN3"/>
    <property type="match status" value="1"/>
</dbReference>
<sequence length="660" mass="75143">MAPTQHPLDPLSATEIQNVISIVRKTHKNVNFHVVSLHEPRKAGMTKWLAERSNATKPPRVADVSVIAPGGKVGDGLVDLGKSQIVQWEWVNGRQPIITVEELQRVEQVIRTDSSVIKQCEISGIARDEMHKVYCDPWTIGYDERFGSNVRLQQALMYFRPNIDDCQYQYPLDFCPIYDSDKDKIIHIDIPKTRRPLRREATINYYPADINAKGGYRTDLKPLEITQPEGPSFKLNGREMEWQNWRFHIGFNYREGIVLSDIRYNDKGTERPIFYRMSLVEMVVPYGNPDRPHQRKHAFDLGEYGAGYMTNSLRLGCDCKGYIRYLDAEFPTRDGNIRHIKNAICIHEEDNGILFKHTDFRDESGIVTRARKLIIQQVFTAANYEYAIQWIFHQDGTIQPEIKLTGILNTYSINPGEDTDGWGTEVYPGVNAHNHQHLFCLRINANVDGPRNTVFMTDAVASDEPVGSPMNPYGNAFYAKKTKLATTGQAMTDYDGATVRSWDICNTSKIHPFSKKPASYKLVSREVPRLLPKPGSLVWKRAGFARHAVHVTKYRDDQFWPAGRHVPQTSGETDVGLTEWIGDGSESIDNEDIVLWHTFGVVHFPSPEDFPIMPVEPMTLLLRPRNFFSNNPVMDVPPQRATTASQILNTTNNQMGSPKL</sequence>
<feature type="domain" description="Copper amine oxidase catalytic" evidence="16">
    <location>
        <begin position="223"/>
        <end position="634"/>
    </location>
</feature>
<dbReference type="PROSITE" id="PS01165">
    <property type="entry name" value="COPPER_AMINE_OXID_2"/>
    <property type="match status" value="1"/>
</dbReference>
<evidence type="ECO:0000259" key="17">
    <source>
        <dbReference type="Pfam" id="PF02727"/>
    </source>
</evidence>
<dbReference type="InterPro" id="IPR016182">
    <property type="entry name" value="Cu_amine_oxidase_N-reg"/>
</dbReference>
<feature type="domain" description="Copper amine oxidase N3-terminal" evidence="18">
    <location>
        <begin position="96"/>
        <end position="197"/>
    </location>
</feature>
<dbReference type="Pfam" id="PF01179">
    <property type="entry name" value="Cu_amine_oxid"/>
    <property type="match status" value="1"/>
</dbReference>
<keyword evidence="10" id="KW-1015">Disulfide bond</keyword>
<comment type="catalytic activity">
    <reaction evidence="12">
        <text>a primary methyl amine + O2 + H2O = an aldehyde + H2O2 + NH4(+)</text>
        <dbReference type="Rhea" id="RHEA:16153"/>
        <dbReference type="ChEBI" id="CHEBI:15377"/>
        <dbReference type="ChEBI" id="CHEBI:15379"/>
        <dbReference type="ChEBI" id="CHEBI:16240"/>
        <dbReference type="ChEBI" id="CHEBI:17478"/>
        <dbReference type="ChEBI" id="CHEBI:28938"/>
        <dbReference type="ChEBI" id="CHEBI:228804"/>
        <dbReference type="EC" id="1.4.3.21"/>
    </reaction>
</comment>
<dbReference type="STRING" id="1380566.A0A179FKG2"/>
<keyword evidence="9 15" id="KW-0186">Copper</keyword>
<dbReference type="InterPro" id="IPR015800">
    <property type="entry name" value="Cu_amine_oxidase_N2"/>
</dbReference>
<dbReference type="KEGG" id="pchm:VFPPC_10828"/>
<dbReference type="SUPFAM" id="SSF54416">
    <property type="entry name" value="Amine oxidase N-terminal region"/>
    <property type="match status" value="2"/>
</dbReference>
<comment type="caution">
    <text evidence="19">The sequence shown here is derived from an EMBL/GenBank/DDBJ whole genome shotgun (WGS) entry which is preliminary data.</text>
</comment>
<comment type="subunit">
    <text evidence="5">Homodimer.</text>
</comment>
<dbReference type="InterPro" id="IPR015798">
    <property type="entry name" value="Cu_amine_oxidase_C"/>
</dbReference>
<dbReference type="EC" id="1.4.3.-" evidence="15"/>
<comment type="cofactor">
    <cofactor evidence="2">
        <name>Mn(2+)</name>
        <dbReference type="ChEBI" id="CHEBI:29035"/>
    </cofactor>
</comment>
<dbReference type="GO" id="GO:0008131">
    <property type="term" value="F:primary methylamine oxidase activity"/>
    <property type="evidence" value="ECO:0007669"/>
    <property type="project" value="UniProtKB-EC"/>
</dbReference>
<evidence type="ECO:0000256" key="15">
    <source>
        <dbReference type="RuleBase" id="RU000672"/>
    </source>
</evidence>
<keyword evidence="11" id="KW-0464">Manganese</keyword>
<dbReference type="FunFam" id="3.10.450.40:FF:000014">
    <property type="entry name" value="Peroxisomal primary amine oxidase"/>
    <property type="match status" value="1"/>
</dbReference>
<organism evidence="19 20">
    <name type="scientific">Pochonia chlamydosporia 170</name>
    <dbReference type="NCBI Taxonomy" id="1380566"/>
    <lineage>
        <taxon>Eukaryota</taxon>
        <taxon>Fungi</taxon>
        <taxon>Dikarya</taxon>
        <taxon>Ascomycota</taxon>
        <taxon>Pezizomycotina</taxon>
        <taxon>Sordariomycetes</taxon>
        <taxon>Hypocreomycetidae</taxon>
        <taxon>Hypocreales</taxon>
        <taxon>Clavicipitaceae</taxon>
        <taxon>Pochonia</taxon>
    </lineage>
</organism>
<evidence type="ECO:0000256" key="2">
    <source>
        <dbReference type="ARBA" id="ARBA00001936"/>
    </source>
</evidence>
<evidence type="ECO:0000256" key="14">
    <source>
        <dbReference type="PIRSR" id="PIRSR600269-51"/>
    </source>
</evidence>
<dbReference type="NCBIfam" id="NF008559">
    <property type="entry name" value="PRK11504.1"/>
    <property type="match status" value="1"/>
</dbReference>
<reference evidence="19 20" key="1">
    <citation type="journal article" date="2016" name="PLoS Pathog.">
        <title>Biosynthesis of antibiotic leucinostatins in bio-control fungus Purpureocillium lilacinum and their inhibition on phytophthora revealed by genome mining.</title>
        <authorList>
            <person name="Wang G."/>
            <person name="Liu Z."/>
            <person name="Lin R."/>
            <person name="Li E."/>
            <person name="Mao Z."/>
            <person name="Ling J."/>
            <person name="Yang Y."/>
            <person name="Yin W.B."/>
            <person name="Xie B."/>
        </authorList>
    </citation>
    <scope>NUCLEOTIDE SEQUENCE [LARGE SCALE GENOMIC DNA]</scope>
    <source>
        <strain evidence="19">170</strain>
    </source>
</reference>
<evidence type="ECO:0000256" key="3">
    <source>
        <dbReference type="ARBA" id="ARBA00001947"/>
    </source>
</evidence>
<dbReference type="Proteomes" id="UP000078397">
    <property type="component" value="Unassembled WGS sequence"/>
</dbReference>
<keyword evidence="7 13" id="KW-0801">TPQ</keyword>
<dbReference type="AlphaFoldDB" id="A0A179FKG2"/>
<dbReference type="SUPFAM" id="SSF49998">
    <property type="entry name" value="Amine oxidase catalytic domain"/>
    <property type="match status" value="1"/>
</dbReference>
<gene>
    <name evidence="19" type="ORF">VFPPC_10828</name>
</gene>
<comment type="PTM">
    <text evidence="14 15">Topaquinone (TPQ) is generated by copper-dependent autoxidation of a specific tyrosyl residue.</text>
</comment>
<dbReference type="Gene3D" id="3.10.450.40">
    <property type="match status" value="2"/>
</dbReference>
<evidence type="ECO:0000313" key="19">
    <source>
        <dbReference type="EMBL" id="OAQ65499.1"/>
    </source>
</evidence>
<dbReference type="EMBL" id="LSBJ02000005">
    <property type="protein sequence ID" value="OAQ65499.1"/>
    <property type="molecule type" value="Genomic_DNA"/>
</dbReference>
<dbReference type="FunFam" id="2.70.98.20:FF:000001">
    <property type="entry name" value="Amine oxidase"/>
    <property type="match status" value="1"/>
</dbReference>
<proteinExistence type="inferred from homology"/>
<comment type="cofactor">
    <cofactor evidence="15">
        <name>Cu cation</name>
        <dbReference type="ChEBI" id="CHEBI:23378"/>
    </cofactor>
    <text evidence="15">Contains 1 topaquinone per subunit.</text>
</comment>
<dbReference type="Pfam" id="PF02727">
    <property type="entry name" value="Cu_amine_oxidN2"/>
    <property type="match status" value="1"/>
</dbReference>
<dbReference type="GO" id="GO:0009308">
    <property type="term" value="P:amine metabolic process"/>
    <property type="evidence" value="ECO:0007669"/>
    <property type="project" value="UniProtKB-UniRule"/>
</dbReference>
<dbReference type="PANTHER" id="PTHR10638:SF86">
    <property type="entry name" value="COPPER AMINE OXIDASE 1-RELATED"/>
    <property type="match status" value="1"/>
</dbReference>
<evidence type="ECO:0000259" key="16">
    <source>
        <dbReference type="Pfam" id="PF01179"/>
    </source>
</evidence>
<dbReference type="PANTHER" id="PTHR10638">
    <property type="entry name" value="COPPER AMINE OXIDASE"/>
    <property type="match status" value="1"/>
</dbReference>
<dbReference type="Gene3D" id="2.70.98.20">
    <property type="entry name" value="Copper amine oxidase, catalytic domain"/>
    <property type="match status" value="1"/>
</dbReference>
<feature type="active site" description="Proton acceptor" evidence="13">
    <location>
        <position position="300"/>
    </location>
</feature>
<dbReference type="OrthoDB" id="5379943at2759"/>
<protein>
    <recommendedName>
        <fullName evidence="15">Amine oxidase</fullName>
        <ecNumber evidence="15">1.4.3.-</ecNumber>
    </recommendedName>
</protein>
<dbReference type="GO" id="GO:0005507">
    <property type="term" value="F:copper ion binding"/>
    <property type="evidence" value="ECO:0007669"/>
    <property type="project" value="InterPro"/>
</dbReference>
<name>A0A179FKG2_METCM</name>
<evidence type="ECO:0000256" key="6">
    <source>
        <dbReference type="ARBA" id="ARBA00022723"/>
    </source>
</evidence>
<evidence type="ECO:0000256" key="11">
    <source>
        <dbReference type="ARBA" id="ARBA00023211"/>
    </source>
</evidence>
<evidence type="ECO:0000256" key="9">
    <source>
        <dbReference type="ARBA" id="ARBA00023008"/>
    </source>
</evidence>
<evidence type="ECO:0000256" key="4">
    <source>
        <dbReference type="ARBA" id="ARBA00007983"/>
    </source>
</evidence>
<dbReference type="GeneID" id="28853129"/>
<evidence type="ECO:0000256" key="5">
    <source>
        <dbReference type="ARBA" id="ARBA00011738"/>
    </source>
</evidence>
<evidence type="ECO:0000256" key="8">
    <source>
        <dbReference type="ARBA" id="ARBA00023002"/>
    </source>
</evidence>
<accession>A0A179FKG2</accession>
<evidence type="ECO:0000256" key="10">
    <source>
        <dbReference type="ARBA" id="ARBA00023157"/>
    </source>
</evidence>
<dbReference type="InterPro" id="IPR049947">
    <property type="entry name" value="Cu_Am_Ox_Cu-bd"/>
</dbReference>
<keyword evidence="8 15" id="KW-0560">Oxidoreductase</keyword>